<dbReference type="InterPro" id="IPR036097">
    <property type="entry name" value="HisK_dim/P_sf"/>
</dbReference>
<evidence type="ECO:0000256" key="1">
    <source>
        <dbReference type="ARBA" id="ARBA00000085"/>
    </source>
</evidence>
<dbReference type="PANTHER" id="PTHR43547:SF2">
    <property type="entry name" value="HYBRID SIGNAL TRANSDUCTION HISTIDINE KINASE C"/>
    <property type="match status" value="1"/>
</dbReference>
<organism evidence="10 11">
    <name type="scientific">Clostridium kluyveri</name>
    <dbReference type="NCBI Taxonomy" id="1534"/>
    <lineage>
        <taxon>Bacteria</taxon>
        <taxon>Bacillati</taxon>
        <taxon>Bacillota</taxon>
        <taxon>Clostridia</taxon>
        <taxon>Eubacteriales</taxon>
        <taxon>Clostridiaceae</taxon>
        <taxon>Clostridium</taxon>
    </lineage>
</organism>
<dbReference type="SMART" id="SM00387">
    <property type="entry name" value="HATPase_c"/>
    <property type="match status" value="1"/>
</dbReference>
<dbReference type="InterPro" id="IPR036890">
    <property type="entry name" value="HATPase_C_sf"/>
</dbReference>
<gene>
    <name evidence="10" type="ORF">BS101_17220</name>
</gene>
<evidence type="ECO:0000256" key="5">
    <source>
        <dbReference type="ARBA" id="ARBA00022741"/>
    </source>
</evidence>
<dbReference type="FunFam" id="3.30.565.10:FF:000037">
    <property type="entry name" value="Hybrid sensor histidine kinase/response regulator"/>
    <property type="match status" value="1"/>
</dbReference>
<dbReference type="SUPFAM" id="SSF55874">
    <property type="entry name" value="ATPase domain of HSP90 chaperone/DNA topoisomerase II/histidine kinase"/>
    <property type="match status" value="1"/>
</dbReference>
<reference evidence="10 11" key="1">
    <citation type="submission" date="2016-12" db="EMBL/GenBank/DDBJ databases">
        <title>Complete genome sequence of Clostridium kluyveri JZZ isolated from the pit mud of a Chinese flavor liquor-making factory.</title>
        <authorList>
            <person name="Wang Y."/>
        </authorList>
    </citation>
    <scope>NUCLEOTIDE SEQUENCE [LARGE SCALE GENOMIC DNA]</scope>
    <source>
        <strain evidence="10 11">JZZ</strain>
    </source>
</reference>
<dbReference type="PROSITE" id="PS50109">
    <property type="entry name" value="HIS_KIN"/>
    <property type="match status" value="1"/>
</dbReference>
<dbReference type="InterPro" id="IPR004358">
    <property type="entry name" value="Sig_transdc_His_kin-like_C"/>
</dbReference>
<dbReference type="RefSeq" id="WP_073539948.1">
    <property type="nucleotide sequence ID" value="NZ_CP018335.1"/>
</dbReference>
<evidence type="ECO:0000256" key="4">
    <source>
        <dbReference type="ARBA" id="ARBA00022679"/>
    </source>
</evidence>
<dbReference type="CDD" id="cd00082">
    <property type="entry name" value="HisKA"/>
    <property type="match status" value="1"/>
</dbReference>
<feature type="domain" description="Histidine kinase" evidence="9">
    <location>
        <begin position="63"/>
        <end position="285"/>
    </location>
</feature>
<dbReference type="Gene3D" id="3.30.565.10">
    <property type="entry name" value="Histidine kinase-like ATPase, C-terminal domain"/>
    <property type="match status" value="1"/>
</dbReference>
<dbReference type="GO" id="GO:0005524">
    <property type="term" value="F:ATP binding"/>
    <property type="evidence" value="ECO:0007669"/>
    <property type="project" value="UniProtKB-KW"/>
</dbReference>
<keyword evidence="6 10" id="KW-0418">Kinase</keyword>
<dbReference type="InterPro" id="IPR005467">
    <property type="entry name" value="His_kinase_dom"/>
</dbReference>
<evidence type="ECO:0000256" key="8">
    <source>
        <dbReference type="ARBA" id="ARBA00023012"/>
    </source>
</evidence>
<name>A0A1L5FC06_CLOKL</name>
<evidence type="ECO:0000256" key="6">
    <source>
        <dbReference type="ARBA" id="ARBA00022777"/>
    </source>
</evidence>
<dbReference type="SUPFAM" id="SSF47384">
    <property type="entry name" value="Homodimeric domain of signal transducing histidine kinase"/>
    <property type="match status" value="1"/>
</dbReference>
<evidence type="ECO:0000259" key="9">
    <source>
        <dbReference type="PROSITE" id="PS50109"/>
    </source>
</evidence>
<dbReference type="EMBL" id="CP018335">
    <property type="protein sequence ID" value="APM40350.1"/>
    <property type="molecule type" value="Genomic_DNA"/>
</dbReference>
<accession>A0A1L5FC06</accession>
<evidence type="ECO:0000313" key="11">
    <source>
        <dbReference type="Proteomes" id="UP000184604"/>
    </source>
</evidence>
<dbReference type="Pfam" id="PF00512">
    <property type="entry name" value="HisKA"/>
    <property type="match status" value="1"/>
</dbReference>
<dbReference type="Gene3D" id="1.10.287.130">
    <property type="match status" value="1"/>
</dbReference>
<keyword evidence="5" id="KW-0547">Nucleotide-binding</keyword>
<proteinExistence type="predicted"/>
<dbReference type="PANTHER" id="PTHR43547">
    <property type="entry name" value="TWO-COMPONENT HISTIDINE KINASE"/>
    <property type="match status" value="1"/>
</dbReference>
<dbReference type="OrthoDB" id="9813394at2"/>
<keyword evidence="3" id="KW-0597">Phosphoprotein</keyword>
<dbReference type="Pfam" id="PF02518">
    <property type="entry name" value="HATPase_c"/>
    <property type="match status" value="1"/>
</dbReference>
<dbReference type="SMART" id="SM00388">
    <property type="entry name" value="HisKA"/>
    <property type="match status" value="1"/>
</dbReference>
<evidence type="ECO:0000256" key="2">
    <source>
        <dbReference type="ARBA" id="ARBA00012438"/>
    </source>
</evidence>
<protein>
    <recommendedName>
        <fullName evidence="2">histidine kinase</fullName>
        <ecNumber evidence="2">2.7.13.3</ecNumber>
    </recommendedName>
</protein>
<keyword evidence="7" id="KW-0067">ATP-binding</keyword>
<dbReference type="CDD" id="cd16922">
    <property type="entry name" value="HATPase_EvgS-ArcB-TorS-like"/>
    <property type="match status" value="1"/>
</dbReference>
<evidence type="ECO:0000256" key="7">
    <source>
        <dbReference type="ARBA" id="ARBA00022840"/>
    </source>
</evidence>
<keyword evidence="8" id="KW-0902">Two-component regulatory system</keyword>
<evidence type="ECO:0000313" key="10">
    <source>
        <dbReference type="EMBL" id="APM40350.1"/>
    </source>
</evidence>
<evidence type="ECO:0000256" key="3">
    <source>
        <dbReference type="ARBA" id="ARBA00022553"/>
    </source>
</evidence>
<dbReference type="GO" id="GO:0000155">
    <property type="term" value="F:phosphorelay sensor kinase activity"/>
    <property type="evidence" value="ECO:0007669"/>
    <property type="project" value="InterPro"/>
</dbReference>
<sequence length="322" mass="36404">MNSFSEQGRINEKLLEDSSRTSVFCGMTLEKQVQKLKSDVERNTELLNESQELNKNITEFISDISHELKTPLNVIFAAIQVLAACKSCEDQKCIDKRDEYLKIMKENCYRLMKLINNLLDISKLDSGFIKLNCHNENIVSIVEDIALSLVPYVESKNIELIFDTNVEEKIMAVDSDKMERIILNLLSNAVKFTPPEGKIYVNVQCDDKNVYIVVKDTGIGIAEDKLKIIFERFGQAGNTTAEENKGSGIGLYLAKSFAHLHGGEIIVKSSRGSGSEFTVRLPVKIIEENYTDKSNYTNAGEITCKNRINQINMEFADVYFKI</sequence>
<dbReference type="AlphaFoldDB" id="A0A1L5FC06"/>
<dbReference type="InterPro" id="IPR003661">
    <property type="entry name" value="HisK_dim/P_dom"/>
</dbReference>
<dbReference type="PRINTS" id="PR00344">
    <property type="entry name" value="BCTRLSENSOR"/>
</dbReference>
<dbReference type="Proteomes" id="UP000184604">
    <property type="component" value="Chromosome"/>
</dbReference>
<comment type="catalytic activity">
    <reaction evidence="1">
        <text>ATP + protein L-histidine = ADP + protein N-phospho-L-histidine.</text>
        <dbReference type="EC" id="2.7.13.3"/>
    </reaction>
</comment>
<dbReference type="InterPro" id="IPR003594">
    <property type="entry name" value="HATPase_dom"/>
</dbReference>
<keyword evidence="4" id="KW-0808">Transferase</keyword>
<dbReference type="EC" id="2.7.13.3" evidence="2"/>